<keyword evidence="9" id="KW-0325">Glycoprotein</keyword>
<reference evidence="15 16" key="1">
    <citation type="journal article" date="2011" name="Genome Biol. Evol.">
        <title>Integration of the genetic map and genome assembly of fugu facilitates insights into distinct features of genome evolution in teleosts and mammals.</title>
        <authorList>
            <person name="Kai W."/>
            <person name="Kikuchi K."/>
            <person name="Tohari S."/>
            <person name="Chew A.K."/>
            <person name="Tay A."/>
            <person name="Fujiwara A."/>
            <person name="Hosoya S."/>
            <person name="Suetake H."/>
            <person name="Naruse K."/>
            <person name="Brenner S."/>
            <person name="Suzuki Y."/>
            <person name="Venkatesh B."/>
        </authorList>
    </citation>
    <scope>NUCLEOTIDE SEQUENCE [LARGE SCALE GENOMIC DNA]</scope>
</reference>
<evidence type="ECO:0000259" key="14">
    <source>
        <dbReference type="PROSITE" id="PS50259"/>
    </source>
</evidence>
<dbReference type="InterPro" id="IPR001828">
    <property type="entry name" value="ANF_lig-bd_rcpt"/>
</dbReference>
<dbReference type="GO" id="GO:0050909">
    <property type="term" value="P:sensory perception of taste"/>
    <property type="evidence" value="ECO:0007669"/>
    <property type="project" value="UniProtKB-ARBA"/>
</dbReference>
<evidence type="ECO:0000256" key="10">
    <source>
        <dbReference type="ARBA" id="ARBA00023224"/>
    </source>
</evidence>
<feature type="transmembrane region" description="Helical" evidence="12">
    <location>
        <begin position="745"/>
        <end position="767"/>
    </location>
</feature>
<dbReference type="Pfam" id="PF07562">
    <property type="entry name" value="NCD3G"/>
    <property type="match status" value="1"/>
</dbReference>
<dbReference type="FunFam" id="2.10.50.30:FF:000004">
    <property type="entry name" value="Taste receptor type 1 member 3-like protein"/>
    <property type="match status" value="1"/>
</dbReference>
<dbReference type="AlphaFoldDB" id="A0A6D2X0F5"/>
<evidence type="ECO:0000256" key="4">
    <source>
        <dbReference type="ARBA" id="ARBA00022729"/>
    </source>
</evidence>
<dbReference type="GeneTree" id="ENSGT00940000156136"/>
<protein>
    <submittedName>
        <fullName evidence="15">Taste 1 receptor member 1</fullName>
    </submittedName>
</protein>
<dbReference type="OMA" id="FINYKTP"/>
<evidence type="ECO:0000256" key="12">
    <source>
        <dbReference type="SAM" id="Phobius"/>
    </source>
</evidence>
<dbReference type="Pfam" id="PF00003">
    <property type="entry name" value="7tm_3"/>
    <property type="match status" value="1"/>
</dbReference>
<dbReference type="CDD" id="cd15287">
    <property type="entry name" value="7tmC_TAS1R2a-like"/>
    <property type="match status" value="1"/>
</dbReference>
<evidence type="ECO:0000256" key="5">
    <source>
        <dbReference type="ARBA" id="ARBA00022989"/>
    </source>
</evidence>
<dbReference type="SUPFAM" id="SSF53822">
    <property type="entry name" value="Periplasmic binding protein-like I"/>
    <property type="match status" value="1"/>
</dbReference>
<dbReference type="PROSITE" id="PS00980">
    <property type="entry name" value="G_PROTEIN_RECEP_F3_2"/>
    <property type="match status" value="1"/>
</dbReference>
<evidence type="ECO:0000256" key="9">
    <source>
        <dbReference type="ARBA" id="ARBA00023180"/>
    </source>
</evidence>
<dbReference type="GO" id="GO:0004930">
    <property type="term" value="F:G protein-coupled receptor activity"/>
    <property type="evidence" value="ECO:0007669"/>
    <property type="project" value="UniProtKB-KW"/>
</dbReference>
<organism evidence="15 16">
    <name type="scientific">Takifugu rubripes</name>
    <name type="common">Japanese pufferfish</name>
    <name type="synonym">Fugu rubripes</name>
    <dbReference type="NCBI Taxonomy" id="31033"/>
    <lineage>
        <taxon>Eukaryota</taxon>
        <taxon>Metazoa</taxon>
        <taxon>Chordata</taxon>
        <taxon>Craniata</taxon>
        <taxon>Vertebrata</taxon>
        <taxon>Euteleostomi</taxon>
        <taxon>Actinopterygii</taxon>
        <taxon>Neopterygii</taxon>
        <taxon>Teleostei</taxon>
        <taxon>Neoteleostei</taxon>
        <taxon>Acanthomorphata</taxon>
        <taxon>Eupercaria</taxon>
        <taxon>Tetraodontiformes</taxon>
        <taxon>Tetradontoidea</taxon>
        <taxon>Tetraodontidae</taxon>
        <taxon>Takifugu</taxon>
    </lineage>
</organism>
<feature type="signal peptide" evidence="13">
    <location>
        <begin position="1"/>
        <end position="22"/>
    </location>
</feature>
<accession>A0A6D2X0F5</accession>
<dbReference type="Pfam" id="PF01094">
    <property type="entry name" value="ANF_receptor"/>
    <property type="match status" value="1"/>
</dbReference>
<keyword evidence="6" id="KW-0297">G-protein coupled receptor</keyword>
<dbReference type="InterPro" id="IPR000068">
    <property type="entry name" value="GPCR_3_Ca_sens_rcpt-rel"/>
</dbReference>
<keyword evidence="2" id="KW-1003">Cell membrane</keyword>
<sequence length="824" mass="92074">MAAVTMGPFLVCVGLLASVVHAAAHCHLPASEFVLHGDHLIGGLFDLYHVSSPIHHHRPEAVDCTSQNFLLPNYRRFQLMRFSVEEINNSSDLLPDVSLGYEIFDICSDLQSFPGVLKQISVDGSVQAWAGSHVSLSKVIGVVGPFSSTQTLTVAPLFMVDFISMVSYGASSSVFSSNENFPSFLRTVHPNKEVIDVIIRILQHFNWRWAAFLNSDNDFGIDGRDLFIQGIKDTEVCLAYTQNLNMLTDFTQTFRQIEQQKIGVIIVFAPKMIVEALIDSAIGLNVTNRVWIADDGWSMNKNLPKKKGIRSIGTVIGVSQPVVTIPGFDKFVFSDKSQNQCKNSEQQMFCNQFCKCSHLSAEEITSADPTFSFPVYSAVYAIAHALHRVLQCGAGSCNRSITVHPHMVLAELKKSNFTLLNQTIQFNEYGDPKFGSYSIVYWNAKGIPEEVGFFHFHPFMHFYINGTKVQWFTNGEVPTSLCSTECQEGYIKTHNGIHQCCFTCEVCPNGTYVNSTDQVSCHHCEEHQWSAAGSTSCLPRTVEYVAFTDTAAVVILVGAGLLLALTLAMCVLFAINYNTPVVRSAGGPMCFLILGCLSLCSISIFFFFDKPTVAFCVLRFLPFVLFYTVCLACFVVRSFQIVSIFKIAAKFPQAHSWWMKYHGQWLVISVTFVIQAFLIIVSLSSDPPSPFRDIVSYPDKIILGCFMNLKTSSGSTVLLLSLGSLCFIFSYMGKDLPKNYNEAKAITFCLLLLILTWIIFTTASMLYQGKYIHSLNALAVLSSIYSFLLWYFLPKCYIIIFQPQKNTQKYFQGLIQDYTKTISQ</sequence>
<dbReference type="PRINTS" id="PR00248">
    <property type="entry name" value="GPCRMGR"/>
</dbReference>
<comment type="similarity">
    <text evidence="11">Belongs to the G-protein coupled receptor 3 family. TAS1R subfamily.</text>
</comment>
<proteinExistence type="inferred from homology"/>
<dbReference type="FunFam" id="3.40.50.2300:FF:000016">
    <property type="entry name" value="Taste 1 receptor member 2"/>
    <property type="match status" value="1"/>
</dbReference>
<evidence type="ECO:0000256" key="1">
    <source>
        <dbReference type="ARBA" id="ARBA00004651"/>
    </source>
</evidence>
<reference evidence="15" key="2">
    <citation type="submission" date="2025-08" db="UniProtKB">
        <authorList>
            <consortium name="Ensembl"/>
        </authorList>
    </citation>
    <scope>IDENTIFICATION</scope>
</reference>
<dbReference type="Gene3D" id="2.10.50.30">
    <property type="entry name" value="GPCR, family 3, nine cysteines domain"/>
    <property type="match status" value="1"/>
</dbReference>
<evidence type="ECO:0000256" key="6">
    <source>
        <dbReference type="ARBA" id="ARBA00023040"/>
    </source>
</evidence>
<keyword evidence="16" id="KW-1185">Reference proteome</keyword>
<feature type="chain" id="PRO_5025675086" evidence="13">
    <location>
        <begin position="23"/>
        <end position="824"/>
    </location>
</feature>
<feature type="transmembrane region" description="Helical" evidence="12">
    <location>
        <begin position="620"/>
        <end position="645"/>
    </location>
</feature>
<comment type="subcellular location">
    <subcellularLocation>
        <location evidence="1">Cell membrane</location>
        <topology evidence="1">Multi-pass membrane protein</topology>
    </subcellularLocation>
</comment>
<keyword evidence="10" id="KW-0807">Transducer</keyword>
<name>A0A6D2X0F5_TAKRU</name>
<gene>
    <name evidence="15" type="primary">tas1r1</name>
</gene>
<dbReference type="InterPro" id="IPR011500">
    <property type="entry name" value="GPCR_3_9-Cys_dom"/>
</dbReference>
<evidence type="ECO:0000256" key="11">
    <source>
        <dbReference type="ARBA" id="ARBA00038492"/>
    </source>
</evidence>
<keyword evidence="5 12" id="KW-1133">Transmembrane helix</keyword>
<evidence type="ECO:0000256" key="2">
    <source>
        <dbReference type="ARBA" id="ARBA00022475"/>
    </source>
</evidence>
<dbReference type="Proteomes" id="UP000005226">
    <property type="component" value="Chromosome 3"/>
</dbReference>
<feature type="transmembrane region" description="Helical" evidence="12">
    <location>
        <begin position="773"/>
        <end position="793"/>
    </location>
</feature>
<dbReference type="Ensembl" id="ENSTRUT00000038569.3">
    <property type="protein sequence ID" value="ENSTRUP00000038430.3"/>
    <property type="gene ID" value="ENSTRUG00000015043.3"/>
</dbReference>
<dbReference type="InterPro" id="IPR017978">
    <property type="entry name" value="GPCR_3_C"/>
</dbReference>
<evidence type="ECO:0000313" key="16">
    <source>
        <dbReference type="Proteomes" id="UP000005226"/>
    </source>
</evidence>
<dbReference type="GO" id="GO:0005886">
    <property type="term" value="C:plasma membrane"/>
    <property type="evidence" value="ECO:0007669"/>
    <property type="project" value="UniProtKB-SubCell"/>
</dbReference>
<evidence type="ECO:0000313" key="15">
    <source>
        <dbReference type="Ensembl" id="ENSTRUP00000038430.3"/>
    </source>
</evidence>
<dbReference type="PROSITE" id="PS50259">
    <property type="entry name" value="G_PROTEIN_RECEP_F3_4"/>
    <property type="match status" value="1"/>
</dbReference>
<keyword evidence="3 12" id="KW-0812">Transmembrane</keyword>
<dbReference type="InterPro" id="IPR038550">
    <property type="entry name" value="GPCR_3_9-Cys_sf"/>
</dbReference>
<dbReference type="Gene3D" id="3.40.50.2300">
    <property type="match status" value="2"/>
</dbReference>
<dbReference type="InParanoid" id="A0A6D2X0F5"/>
<keyword evidence="7 12" id="KW-0472">Membrane</keyword>
<evidence type="ECO:0000256" key="3">
    <source>
        <dbReference type="ARBA" id="ARBA00022692"/>
    </source>
</evidence>
<dbReference type="InterPro" id="IPR017979">
    <property type="entry name" value="GPCR_3_CS"/>
</dbReference>
<dbReference type="InterPro" id="IPR028082">
    <property type="entry name" value="Peripla_BP_I"/>
</dbReference>
<reference evidence="15" key="3">
    <citation type="submission" date="2025-09" db="UniProtKB">
        <authorList>
            <consortium name="Ensembl"/>
        </authorList>
    </citation>
    <scope>IDENTIFICATION</scope>
</reference>
<feature type="transmembrane region" description="Helical" evidence="12">
    <location>
        <begin position="716"/>
        <end position="733"/>
    </location>
</feature>
<keyword evidence="8" id="KW-0675">Receptor</keyword>
<evidence type="ECO:0000256" key="7">
    <source>
        <dbReference type="ARBA" id="ARBA00023136"/>
    </source>
</evidence>
<feature type="transmembrane region" description="Helical" evidence="12">
    <location>
        <begin position="665"/>
        <end position="683"/>
    </location>
</feature>
<evidence type="ECO:0000256" key="8">
    <source>
        <dbReference type="ARBA" id="ARBA00023170"/>
    </source>
</evidence>
<keyword evidence="4 13" id="KW-0732">Signal</keyword>
<dbReference type="PANTHER" id="PTHR24061">
    <property type="entry name" value="CALCIUM-SENSING RECEPTOR-RELATED"/>
    <property type="match status" value="1"/>
</dbReference>
<feature type="domain" description="G-protein coupled receptors family 3 profile" evidence="14">
    <location>
        <begin position="551"/>
        <end position="809"/>
    </location>
</feature>
<evidence type="ECO:0000256" key="13">
    <source>
        <dbReference type="SAM" id="SignalP"/>
    </source>
</evidence>
<feature type="transmembrane region" description="Helical" evidence="12">
    <location>
        <begin position="551"/>
        <end position="577"/>
    </location>
</feature>
<dbReference type="InterPro" id="IPR000337">
    <property type="entry name" value="GPCR_3"/>
</dbReference>
<dbReference type="PANTHER" id="PTHR24061:SF441">
    <property type="entry name" value="TASTE RECEPTOR TYPE 1 MEMBER 2B-RELATED"/>
    <property type="match status" value="1"/>
</dbReference>
<feature type="transmembrane region" description="Helical" evidence="12">
    <location>
        <begin position="589"/>
        <end position="608"/>
    </location>
</feature>